<gene>
    <name evidence="1" type="ORF">Edafosvirus31_8</name>
</gene>
<dbReference type="EMBL" id="MK072096">
    <property type="protein sequence ID" value="AYV78768.1"/>
    <property type="molecule type" value="Genomic_DNA"/>
</dbReference>
<organism evidence="1">
    <name type="scientific">Edafosvirus sp</name>
    <dbReference type="NCBI Taxonomy" id="2487765"/>
    <lineage>
        <taxon>Viruses</taxon>
        <taxon>Varidnaviria</taxon>
        <taxon>Bamfordvirae</taxon>
        <taxon>Nucleocytoviricota</taxon>
        <taxon>Megaviricetes</taxon>
        <taxon>Imitervirales</taxon>
        <taxon>Mimiviridae</taxon>
        <taxon>Klosneuvirinae</taxon>
    </lineage>
</organism>
<name>A0A3G4ZV35_9VIRU</name>
<proteinExistence type="predicted"/>
<reference evidence="1" key="1">
    <citation type="submission" date="2018-10" db="EMBL/GenBank/DDBJ databases">
        <title>Hidden diversity of soil giant viruses.</title>
        <authorList>
            <person name="Schulz F."/>
            <person name="Alteio L."/>
            <person name="Goudeau D."/>
            <person name="Ryan E.M."/>
            <person name="Malmstrom R.R."/>
            <person name="Blanchard J."/>
            <person name="Woyke T."/>
        </authorList>
    </citation>
    <scope>NUCLEOTIDE SEQUENCE</scope>
    <source>
        <strain evidence="1">EDV1</strain>
    </source>
</reference>
<protein>
    <submittedName>
        <fullName evidence="1">Uncharacterized protein</fullName>
    </submittedName>
</protein>
<sequence length="111" mass="12923">MSQDDLLELKKKDRDAYEQKVDSQFPYFVTKHFKIMNILYDDNMDNIDYLITMLSQLHNVKNNKDDFDNVSAGMIENITDELVYKKHGGKEAFEKAMASKAPTAKIKKIKN</sequence>
<evidence type="ECO:0000313" key="1">
    <source>
        <dbReference type="EMBL" id="AYV78768.1"/>
    </source>
</evidence>
<accession>A0A3G4ZV35</accession>